<proteinExistence type="predicted"/>
<dbReference type="InterPro" id="IPR002048">
    <property type="entry name" value="EF_hand_dom"/>
</dbReference>
<dbReference type="AlphaFoldDB" id="A0A9Q1HXC0"/>
<gene>
    <name evidence="4" type="ORF">COCON_G00129610</name>
</gene>
<dbReference type="GO" id="GO:0005615">
    <property type="term" value="C:extracellular space"/>
    <property type="evidence" value="ECO:0007669"/>
    <property type="project" value="TreeGrafter"/>
</dbReference>
<dbReference type="Pfam" id="PF01023">
    <property type="entry name" value="S_100"/>
    <property type="match status" value="1"/>
</dbReference>
<dbReference type="GO" id="GO:0048306">
    <property type="term" value="F:calcium-dependent protein binding"/>
    <property type="evidence" value="ECO:0007669"/>
    <property type="project" value="TreeGrafter"/>
</dbReference>
<dbReference type="SMART" id="SM01394">
    <property type="entry name" value="S_100"/>
    <property type="match status" value="1"/>
</dbReference>
<dbReference type="PANTHER" id="PTHR11639:SF80">
    <property type="entry name" value="PROTEIN S100-A6"/>
    <property type="match status" value="1"/>
</dbReference>
<dbReference type="GO" id="GO:0044548">
    <property type="term" value="F:S100 protein binding"/>
    <property type="evidence" value="ECO:0007669"/>
    <property type="project" value="TreeGrafter"/>
</dbReference>
<dbReference type="InterPro" id="IPR013787">
    <property type="entry name" value="S100_Ca-bd_sub"/>
</dbReference>
<dbReference type="GO" id="GO:0046914">
    <property type="term" value="F:transition metal ion binding"/>
    <property type="evidence" value="ECO:0007669"/>
    <property type="project" value="InterPro"/>
</dbReference>
<dbReference type="Proteomes" id="UP001152803">
    <property type="component" value="Unassembled WGS sequence"/>
</dbReference>
<dbReference type="InterPro" id="IPR011992">
    <property type="entry name" value="EF-hand-dom_pair"/>
</dbReference>
<sequence>MEPQICMCDCIAGLQFIFDKYAGRDGNKETLTKDELKELFKAEAKGGGTQMPDEAMEGMFQAMDDDKNDEISFQEYMLFVAKLAILASKMKGCMGGQKRS</sequence>
<feature type="domain" description="EF-hand" evidence="3">
    <location>
        <begin position="51"/>
        <end position="86"/>
    </location>
</feature>
<dbReference type="InterPro" id="IPR034325">
    <property type="entry name" value="S-100_dom"/>
</dbReference>
<accession>A0A9Q1HXC0</accession>
<dbReference type="PROSITE" id="PS50222">
    <property type="entry name" value="EF_HAND_2"/>
    <property type="match status" value="1"/>
</dbReference>
<dbReference type="GO" id="GO:0005509">
    <property type="term" value="F:calcium ion binding"/>
    <property type="evidence" value="ECO:0007669"/>
    <property type="project" value="InterPro"/>
</dbReference>
<dbReference type="SUPFAM" id="SSF47473">
    <property type="entry name" value="EF-hand"/>
    <property type="match status" value="1"/>
</dbReference>
<evidence type="ECO:0000313" key="4">
    <source>
        <dbReference type="EMBL" id="KAJ8267789.1"/>
    </source>
</evidence>
<keyword evidence="1" id="KW-0479">Metal-binding</keyword>
<dbReference type="PROSITE" id="PS00018">
    <property type="entry name" value="EF_HAND_1"/>
    <property type="match status" value="1"/>
</dbReference>
<dbReference type="InterPro" id="IPR018247">
    <property type="entry name" value="EF_Hand_1_Ca_BS"/>
</dbReference>
<keyword evidence="2" id="KW-0106">Calcium</keyword>
<protein>
    <recommendedName>
        <fullName evidence="3">EF-hand domain-containing protein</fullName>
    </recommendedName>
</protein>
<dbReference type="PANTHER" id="PTHR11639">
    <property type="entry name" value="S100 CALCIUM-BINDING PROTEIN"/>
    <property type="match status" value="1"/>
</dbReference>
<evidence type="ECO:0000313" key="5">
    <source>
        <dbReference type="Proteomes" id="UP001152803"/>
    </source>
</evidence>
<dbReference type="EMBL" id="JAFJMO010000009">
    <property type="protein sequence ID" value="KAJ8267789.1"/>
    <property type="molecule type" value="Genomic_DNA"/>
</dbReference>
<evidence type="ECO:0000256" key="1">
    <source>
        <dbReference type="ARBA" id="ARBA00022723"/>
    </source>
</evidence>
<evidence type="ECO:0000256" key="2">
    <source>
        <dbReference type="ARBA" id="ARBA00022837"/>
    </source>
</evidence>
<reference evidence="4" key="1">
    <citation type="journal article" date="2023" name="Science">
        <title>Genome structures resolve the early diversification of teleost fishes.</title>
        <authorList>
            <person name="Parey E."/>
            <person name="Louis A."/>
            <person name="Montfort J."/>
            <person name="Bouchez O."/>
            <person name="Roques C."/>
            <person name="Iampietro C."/>
            <person name="Lluch J."/>
            <person name="Castinel A."/>
            <person name="Donnadieu C."/>
            <person name="Desvignes T."/>
            <person name="Floi Bucao C."/>
            <person name="Jouanno E."/>
            <person name="Wen M."/>
            <person name="Mejri S."/>
            <person name="Dirks R."/>
            <person name="Jansen H."/>
            <person name="Henkel C."/>
            <person name="Chen W.J."/>
            <person name="Zahm M."/>
            <person name="Cabau C."/>
            <person name="Klopp C."/>
            <person name="Thompson A.W."/>
            <person name="Robinson-Rechavi M."/>
            <person name="Braasch I."/>
            <person name="Lecointre G."/>
            <person name="Bobe J."/>
            <person name="Postlethwait J.H."/>
            <person name="Berthelot C."/>
            <person name="Roest Crollius H."/>
            <person name="Guiguen Y."/>
        </authorList>
    </citation>
    <scope>NUCLEOTIDE SEQUENCE</scope>
    <source>
        <strain evidence="4">Concon-B</strain>
    </source>
</reference>
<dbReference type="GO" id="GO:0048471">
    <property type="term" value="C:perinuclear region of cytoplasm"/>
    <property type="evidence" value="ECO:0007669"/>
    <property type="project" value="TreeGrafter"/>
</dbReference>
<dbReference type="GO" id="GO:0005634">
    <property type="term" value="C:nucleus"/>
    <property type="evidence" value="ECO:0007669"/>
    <property type="project" value="TreeGrafter"/>
</dbReference>
<evidence type="ECO:0000259" key="3">
    <source>
        <dbReference type="PROSITE" id="PS50222"/>
    </source>
</evidence>
<dbReference type="OrthoDB" id="26525at2759"/>
<dbReference type="CDD" id="cd00213">
    <property type="entry name" value="S-100"/>
    <property type="match status" value="1"/>
</dbReference>
<comment type="caution">
    <text evidence="4">The sequence shown here is derived from an EMBL/GenBank/DDBJ whole genome shotgun (WGS) entry which is preliminary data.</text>
</comment>
<keyword evidence="5" id="KW-1185">Reference proteome</keyword>
<organism evidence="4 5">
    <name type="scientific">Conger conger</name>
    <name type="common">Conger eel</name>
    <name type="synonym">Muraena conger</name>
    <dbReference type="NCBI Taxonomy" id="82655"/>
    <lineage>
        <taxon>Eukaryota</taxon>
        <taxon>Metazoa</taxon>
        <taxon>Chordata</taxon>
        <taxon>Craniata</taxon>
        <taxon>Vertebrata</taxon>
        <taxon>Euteleostomi</taxon>
        <taxon>Actinopterygii</taxon>
        <taxon>Neopterygii</taxon>
        <taxon>Teleostei</taxon>
        <taxon>Anguilliformes</taxon>
        <taxon>Congridae</taxon>
        <taxon>Conger</taxon>
    </lineage>
</organism>
<dbReference type="Gene3D" id="1.10.238.10">
    <property type="entry name" value="EF-hand"/>
    <property type="match status" value="1"/>
</dbReference>
<name>A0A9Q1HXC0_CONCO</name>